<accession>A0A4Y2SQ60</accession>
<reference evidence="1 2" key="1">
    <citation type="journal article" date="2019" name="Sci. Rep.">
        <title>Orb-weaving spider Araneus ventricosus genome elucidates the spidroin gene catalogue.</title>
        <authorList>
            <person name="Kono N."/>
            <person name="Nakamura H."/>
            <person name="Ohtoshi R."/>
            <person name="Moran D.A.P."/>
            <person name="Shinohara A."/>
            <person name="Yoshida Y."/>
            <person name="Fujiwara M."/>
            <person name="Mori M."/>
            <person name="Tomita M."/>
            <person name="Arakawa K."/>
        </authorList>
    </citation>
    <scope>NUCLEOTIDE SEQUENCE [LARGE SCALE GENOMIC DNA]</scope>
</reference>
<name>A0A4Y2SQ60_ARAVE</name>
<dbReference type="EMBL" id="BGPR01022718">
    <property type="protein sequence ID" value="GBN89309.1"/>
    <property type="molecule type" value="Genomic_DNA"/>
</dbReference>
<gene>
    <name evidence="1" type="ORF">AVEN_61958_1</name>
</gene>
<dbReference type="AlphaFoldDB" id="A0A4Y2SQ60"/>
<dbReference type="Proteomes" id="UP000499080">
    <property type="component" value="Unassembled WGS sequence"/>
</dbReference>
<keyword evidence="2" id="KW-1185">Reference proteome</keyword>
<sequence>MLIDSQKVPLPDIPQLFLPKTWIPKMLDTWLIDLHKSAIIWIYLSYSSKLGLKDVGYIHMISTKVPLSGYIWVTTPPSLDSKDIGYMAN</sequence>
<organism evidence="1 2">
    <name type="scientific">Araneus ventricosus</name>
    <name type="common">Orbweaver spider</name>
    <name type="synonym">Epeira ventricosa</name>
    <dbReference type="NCBI Taxonomy" id="182803"/>
    <lineage>
        <taxon>Eukaryota</taxon>
        <taxon>Metazoa</taxon>
        <taxon>Ecdysozoa</taxon>
        <taxon>Arthropoda</taxon>
        <taxon>Chelicerata</taxon>
        <taxon>Arachnida</taxon>
        <taxon>Araneae</taxon>
        <taxon>Araneomorphae</taxon>
        <taxon>Entelegynae</taxon>
        <taxon>Araneoidea</taxon>
        <taxon>Araneidae</taxon>
        <taxon>Araneus</taxon>
    </lineage>
</organism>
<comment type="caution">
    <text evidence="1">The sequence shown here is derived from an EMBL/GenBank/DDBJ whole genome shotgun (WGS) entry which is preliminary data.</text>
</comment>
<protein>
    <submittedName>
        <fullName evidence="1">Uncharacterized protein</fullName>
    </submittedName>
</protein>
<evidence type="ECO:0000313" key="1">
    <source>
        <dbReference type="EMBL" id="GBN89309.1"/>
    </source>
</evidence>
<proteinExistence type="predicted"/>
<evidence type="ECO:0000313" key="2">
    <source>
        <dbReference type="Proteomes" id="UP000499080"/>
    </source>
</evidence>